<accession>T0K1P6</accession>
<proteinExistence type="predicted"/>
<protein>
    <submittedName>
        <fullName evidence="1">Uncharacterized protein</fullName>
    </submittedName>
</protein>
<dbReference type="HOGENOM" id="CLU_1660608_0_0_1"/>
<dbReference type="EMBL" id="AMYD01003675">
    <property type="protein sequence ID" value="EQB45634.1"/>
    <property type="molecule type" value="Genomic_DNA"/>
</dbReference>
<sequence>MDSLRELWSREGPNIISTTLQSHNGEPPSSLHNEYLPTAVFDTMTTLFDQFLEKNRSAASRTQVEIGSRGQEVTVSGWDRIQDSRSVKDHGPEVSFASRFLSTPPESTDFDTLFNSDSTSVLKDSGLDEPMMESGGWGDFLAEGCHSWTDFSAPAERSA</sequence>
<comment type="caution">
    <text evidence="1">The sequence shown here is derived from an EMBL/GenBank/DDBJ whole genome shotgun (WGS) entry which is preliminary data.</text>
</comment>
<gene>
    <name evidence="1" type="ORF">CGLO_15465</name>
</gene>
<dbReference type="Proteomes" id="UP000015530">
    <property type="component" value="Unassembled WGS sequence"/>
</dbReference>
<name>T0K1P6_COLGC</name>
<dbReference type="AlphaFoldDB" id="T0K1P6"/>
<evidence type="ECO:0000313" key="2">
    <source>
        <dbReference type="Proteomes" id="UP000015530"/>
    </source>
</evidence>
<organism evidence="1 2">
    <name type="scientific">Colletotrichum gloeosporioides (strain Cg-14)</name>
    <name type="common">Anthracnose fungus</name>
    <name type="synonym">Glomerella cingulata</name>
    <dbReference type="NCBI Taxonomy" id="1237896"/>
    <lineage>
        <taxon>Eukaryota</taxon>
        <taxon>Fungi</taxon>
        <taxon>Dikarya</taxon>
        <taxon>Ascomycota</taxon>
        <taxon>Pezizomycotina</taxon>
        <taxon>Sordariomycetes</taxon>
        <taxon>Hypocreomycetidae</taxon>
        <taxon>Glomerellales</taxon>
        <taxon>Glomerellaceae</taxon>
        <taxon>Colletotrichum</taxon>
        <taxon>Colletotrichum gloeosporioides species complex</taxon>
    </lineage>
</organism>
<reference evidence="2" key="1">
    <citation type="journal article" date="2013" name="Mol. Plant Microbe Interact.">
        <title>Global aspects of pacC regulation of pathogenicity genes in Colletotrichum gloeosporioides as revealed by transcriptome analysis.</title>
        <authorList>
            <person name="Alkan N."/>
            <person name="Meng X."/>
            <person name="Friedlander G."/>
            <person name="Reuveni E."/>
            <person name="Sukno S."/>
            <person name="Sherman A."/>
            <person name="Thon M."/>
            <person name="Fluhr R."/>
            <person name="Prusky D."/>
        </authorList>
    </citation>
    <scope>NUCLEOTIDE SEQUENCE [LARGE SCALE GENOMIC DNA]</scope>
    <source>
        <strain evidence="2">Cg-14</strain>
    </source>
</reference>
<evidence type="ECO:0000313" key="1">
    <source>
        <dbReference type="EMBL" id="EQB45634.1"/>
    </source>
</evidence>